<organism evidence="2 3">
    <name type="scientific">Acer saccharum</name>
    <name type="common">Sugar maple</name>
    <dbReference type="NCBI Taxonomy" id="4024"/>
    <lineage>
        <taxon>Eukaryota</taxon>
        <taxon>Viridiplantae</taxon>
        <taxon>Streptophyta</taxon>
        <taxon>Embryophyta</taxon>
        <taxon>Tracheophyta</taxon>
        <taxon>Spermatophyta</taxon>
        <taxon>Magnoliopsida</taxon>
        <taxon>eudicotyledons</taxon>
        <taxon>Gunneridae</taxon>
        <taxon>Pentapetalae</taxon>
        <taxon>rosids</taxon>
        <taxon>malvids</taxon>
        <taxon>Sapindales</taxon>
        <taxon>Sapindaceae</taxon>
        <taxon>Hippocastanoideae</taxon>
        <taxon>Acereae</taxon>
        <taxon>Acer</taxon>
    </lineage>
</organism>
<reference evidence="2" key="1">
    <citation type="journal article" date="2022" name="Plant J.">
        <title>Strategies of tolerance reflected in two North American maple genomes.</title>
        <authorList>
            <person name="McEvoy S.L."/>
            <person name="Sezen U.U."/>
            <person name="Trouern-Trend A."/>
            <person name="McMahon S.M."/>
            <person name="Schaberg P.G."/>
            <person name="Yang J."/>
            <person name="Wegrzyn J.L."/>
            <person name="Swenson N.G."/>
        </authorList>
    </citation>
    <scope>NUCLEOTIDE SEQUENCE</scope>
    <source>
        <strain evidence="2">NS2018</strain>
    </source>
</reference>
<feature type="compositionally biased region" description="Acidic residues" evidence="1">
    <location>
        <begin position="603"/>
        <end position="616"/>
    </location>
</feature>
<dbReference type="AlphaFoldDB" id="A0AA39W3V7"/>
<comment type="caution">
    <text evidence="2">The sequence shown here is derived from an EMBL/GenBank/DDBJ whole genome shotgun (WGS) entry which is preliminary data.</text>
</comment>
<evidence type="ECO:0000256" key="1">
    <source>
        <dbReference type="SAM" id="MobiDB-lite"/>
    </source>
</evidence>
<gene>
    <name evidence="2" type="ORF">LWI29_037736</name>
</gene>
<evidence type="ECO:0000313" key="3">
    <source>
        <dbReference type="Proteomes" id="UP001168877"/>
    </source>
</evidence>
<sequence>MDPLNTVVSGEEPPPPSLLDGNQVEWTDYKGNLRDAILVLVKLLGNERGKQVFLKSLGIVRQLDSVDDNRLSKNFASIFNYQSQSMGMASTVDKPGMGRPPPPKTFMEHCGDGDVGGGGGVSAVIEKINGLILDPEYVELANENLNYTLSLEIEFFMGIRDKLFNEKEFFSYITAYCIDNWLHLLEIESPRLKNDFDRINEKIDRVLETCRVNFCRKSECLWGRVTAEGSAYVEARLIKEDEEGRLLLDLETRYPLLRLWLFSEYYTFHRSTLLLLEHRVGLVENSKLKSDLNIRCREWYAHWILSHLKSFDFIYTMIQDEDEVRFDQANSTFSFTFTELFRSVIRNLIDDKGRKLARGIFTCYFEIGGGEDEDQKGCPSEEEVLKFSCTVRKLLNDNDPNISDLIFWLHLHRFFIQKCTSIFRVINTWTSESFGSSKFLQRETKWASDEFPILSKRLTQHLSDLVERIWDEVSVTNSGEDMSYIREASRDEYKVVDGKYRFLREWFNYEQQTLYPSMQYLLQHKVALLRPSSMEELDDQWRLWRMTRMNGHLKATELVADVTMLLFDDDSESSSPSVMEISRREHEERARAENDPRGKGPMDEQEEESDEDCTYF</sequence>
<evidence type="ECO:0000313" key="2">
    <source>
        <dbReference type="EMBL" id="KAK0602877.1"/>
    </source>
</evidence>
<feature type="region of interest" description="Disordered" evidence="1">
    <location>
        <begin position="570"/>
        <end position="616"/>
    </location>
</feature>
<keyword evidence="3" id="KW-1185">Reference proteome</keyword>
<accession>A0AA39W3V7</accession>
<dbReference type="Proteomes" id="UP001168877">
    <property type="component" value="Unassembled WGS sequence"/>
</dbReference>
<protein>
    <submittedName>
        <fullName evidence="2">Uncharacterized protein</fullName>
    </submittedName>
</protein>
<feature type="compositionally biased region" description="Basic and acidic residues" evidence="1">
    <location>
        <begin position="581"/>
        <end position="602"/>
    </location>
</feature>
<dbReference type="EMBL" id="JAUESC010000003">
    <property type="protein sequence ID" value="KAK0602877.1"/>
    <property type="molecule type" value="Genomic_DNA"/>
</dbReference>
<proteinExistence type="predicted"/>
<reference evidence="2" key="2">
    <citation type="submission" date="2023-06" db="EMBL/GenBank/DDBJ databases">
        <authorList>
            <person name="Swenson N.G."/>
            <person name="Wegrzyn J.L."/>
            <person name="Mcevoy S.L."/>
        </authorList>
    </citation>
    <scope>NUCLEOTIDE SEQUENCE</scope>
    <source>
        <strain evidence="2">NS2018</strain>
        <tissue evidence="2">Leaf</tissue>
    </source>
</reference>
<name>A0AA39W3V7_ACESA</name>